<dbReference type="HAMAP" id="MF_02214">
    <property type="entry name" value="Lipid_II_synth_MurT"/>
    <property type="match status" value="1"/>
</dbReference>
<dbReference type="SUPFAM" id="SSF53623">
    <property type="entry name" value="MurD-like peptide ligases, catalytic domain"/>
    <property type="match status" value="1"/>
</dbReference>
<dbReference type="GO" id="GO:0008360">
    <property type="term" value="P:regulation of cell shape"/>
    <property type="evidence" value="ECO:0007669"/>
    <property type="project" value="UniProtKB-KW"/>
</dbReference>
<reference evidence="5 6" key="1">
    <citation type="submission" date="2011-01" db="EMBL/GenBank/DDBJ databases">
        <authorList>
            <person name="Muzny D."/>
            <person name="Qin X."/>
            <person name="Deng J."/>
            <person name="Jiang H."/>
            <person name="Liu Y."/>
            <person name="Qu J."/>
            <person name="Song X.-Z."/>
            <person name="Zhang L."/>
            <person name="Thornton R."/>
            <person name="Coyle M."/>
            <person name="Francisco L."/>
            <person name="Jackson L."/>
            <person name="Javaid M."/>
            <person name="Korchina V."/>
            <person name="Kovar C."/>
            <person name="Mata R."/>
            <person name="Mathew T."/>
            <person name="Ngo R."/>
            <person name="Nguyen L."/>
            <person name="Nguyen N."/>
            <person name="Okwuonu G."/>
            <person name="Ongeri F."/>
            <person name="Pham C."/>
            <person name="Simmons D."/>
            <person name="Wilczek-Boney K."/>
            <person name="Hale W."/>
            <person name="Jakkamsetti A."/>
            <person name="Pham P."/>
            <person name="Ruth R."/>
            <person name="San Lucas F."/>
            <person name="Warren J."/>
            <person name="Zhang J."/>
            <person name="Zhao Z."/>
            <person name="Zhou C."/>
            <person name="Zhu D."/>
            <person name="Lee S."/>
            <person name="Bess C."/>
            <person name="Blankenburg K."/>
            <person name="Forbes L."/>
            <person name="Fu Q."/>
            <person name="Gubbala S."/>
            <person name="Hirani K."/>
            <person name="Jayaseelan J.C."/>
            <person name="Lara F."/>
            <person name="Munidasa M."/>
            <person name="Palculict T."/>
            <person name="Patil S."/>
            <person name="Pu L.-L."/>
            <person name="Saada N."/>
            <person name="Tang L."/>
            <person name="Weissenberger G."/>
            <person name="Zhu Y."/>
            <person name="Hemphill L."/>
            <person name="Shang Y."/>
            <person name="Youmans B."/>
            <person name="Ayvaz T."/>
            <person name="Ross M."/>
            <person name="Santibanez J."/>
            <person name="Aqrawi P."/>
            <person name="Gross S."/>
            <person name="Joshi V."/>
            <person name="Fowler G."/>
            <person name="Nazareth L."/>
            <person name="Reid J."/>
            <person name="Worley K."/>
            <person name="Petrosino J."/>
            <person name="Highlander S."/>
            <person name="Gibbs R."/>
        </authorList>
    </citation>
    <scope>NUCLEOTIDE SEQUENCE [LARGE SCALE GENOMIC DNA]</scope>
    <source>
        <strain evidence="5 6">ATCC 12755</strain>
    </source>
</reference>
<dbReference type="Pfam" id="PF08353">
    <property type="entry name" value="MurT_C"/>
    <property type="match status" value="1"/>
</dbReference>
<dbReference type="EC" id="6.3.5.13" evidence="2"/>
<dbReference type="HOGENOM" id="CLU_041534_0_0_9"/>
<sequence length="454" mass="50516">MEGYIMGIRSHLAVSVGKTSQWVLKNFFKGGSSLPGKLALKVDPHILDHLAKDYQVVVITGTNGKTLTTALTVNILRQEFDEVLTNPTGANMVQGIVSTFLSARPKKGKKFAVLEIDEASLSKVTKYIKPELFVFTNIFRDQMDRYGEIYTTYKMIVEGAANSPEATILCNGDSPLFNSVATVNPRKYYGFDHLPDEEQMAHYNTDGVLCPECHHILHYKMITYANLGKYYCPNCGFHRPELDYKLTEMTAMDNTSADFVIDGNDYRIEVGGMYNVYNALAATAVAEYYGVAPAKIKSGLAYDEKVFGRQEVIRIGDKECTLVLVKNPVGLNQVIDMIGLSPYPFSLVSLLNANYADGIDVSWIWDGDHEVFADMGIPQVIDGGDRHKDMALRLKVAGIPEEKIIETPELDDVIKQIADLPTEKVYILATYTAVLQLRKKLAEKGYIKGGMSRD</sequence>
<comment type="caution">
    <text evidence="5">The sequence shown here is derived from an EMBL/GenBank/DDBJ whole genome shotgun (WGS) entry which is preliminary data.</text>
</comment>
<keyword evidence="2" id="KW-0961">Cell wall biogenesis/degradation</keyword>
<protein>
    <recommendedName>
        <fullName evidence="2">Lipid II isoglutaminyl synthase (glutamine-hydrolyzing) subunit MurT</fullName>
        <ecNumber evidence="2">6.3.5.13</ecNumber>
    </recommendedName>
</protein>
<dbReference type="Gene3D" id="3.40.1190.10">
    <property type="entry name" value="Mur-like, catalytic domain"/>
    <property type="match status" value="1"/>
</dbReference>
<dbReference type="EMBL" id="AEWT01000009">
    <property type="protein sequence ID" value="EGC70274.1"/>
    <property type="molecule type" value="Genomic_DNA"/>
</dbReference>
<feature type="binding site" evidence="2">
    <location>
        <position position="235"/>
    </location>
    <ligand>
        <name>Zn(2+)</name>
        <dbReference type="ChEBI" id="CHEBI:29105"/>
    </ligand>
</feature>
<feature type="domain" description="Mur ligase central" evidence="3">
    <location>
        <begin position="59"/>
        <end position="182"/>
    </location>
</feature>
<gene>
    <name evidence="2" type="primary">murT</name>
    <name evidence="5" type="ORF">HMPREF9087_1008</name>
</gene>
<dbReference type="PANTHER" id="PTHR23135">
    <property type="entry name" value="MUR LIGASE FAMILY MEMBER"/>
    <property type="match status" value="1"/>
</dbReference>
<dbReference type="AlphaFoldDB" id="F0EHW6"/>
<dbReference type="InterPro" id="IPR043703">
    <property type="entry name" value="Lipid_II_synth_MurT"/>
</dbReference>
<evidence type="ECO:0000313" key="5">
    <source>
        <dbReference type="EMBL" id="EGC70274.1"/>
    </source>
</evidence>
<feature type="binding site" evidence="2">
    <location>
        <position position="213"/>
    </location>
    <ligand>
        <name>Zn(2+)</name>
        <dbReference type="ChEBI" id="CHEBI:29105"/>
    </ligand>
</feature>
<comment type="function">
    <text evidence="2">The lipid II isoglutaminyl synthase complex catalyzes the formation of alpha-D-isoglutamine in the cell wall lipid II stem peptide. The MurT subunit catalyzes the ATP-dependent amidation of D-glutamate residue of lipid II, converting it to an isoglutamine residue.</text>
</comment>
<evidence type="ECO:0000259" key="3">
    <source>
        <dbReference type="Pfam" id="PF08245"/>
    </source>
</evidence>
<keyword evidence="2" id="KW-0067">ATP-binding</keyword>
<dbReference type="GO" id="GO:0016881">
    <property type="term" value="F:acid-amino acid ligase activity"/>
    <property type="evidence" value="ECO:0007669"/>
    <property type="project" value="InterPro"/>
</dbReference>
<dbReference type="GO" id="GO:0140282">
    <property type="term" value="F:carbon-nitrogen ligase activity on lipid II"/>
    <property type="evidence" value="ECO:0007669"/>
    <property type="project" value="UniProtKB-UniRule"/>
</dbReference>
<keyword evidence="2" id="KW-0133">Cell shape</keyword>
<evidence type="ECO:0000259" key="4">
    <source>
        <dbReference type="Pfam" id="PF08353"/>
    </source>
</evidence>
<evidence type="ECO:0000256" key="1">
    <source>
        <dbReference type="ARBA" id="ARBA00004752"/>
    </source>
</evidence>
<feature type="active site" evidence="2">
    <location>
        <position position="360"/>
    </location>
</feature>
<comment type="pathway">
    <text evidence="1 2">Cell wall biogenesis; peptidoglycan biosynthesis.</text>
</comment>
<feature type="binding site" evidence="2">
    <location>
        <position position="232"/>
    </location>
    <ligand>
        <name>Zn(2+)</name>
        <dbReference type="ChEBI" id="CHEBI:29105"/>
    </ligand>
</feature>
<keyword evidence="2" id="KW-0573">Peptidoglycan synthesis</keyword>
<feature type="binding site" evidence="2">
    <location>
        <position position="210"/>
    </location>
    <ligand>
        <name>Zn(2+)</name>
        <dbReference type="ChEBI" id="CHEBI:29105"/>
    </ligand>
</feature>
<dbReference type="Proteomes" id="UP000004835">
    <property type="component" value="Unassembled WGS sequence"/>
</dbReference>
<evidence type="ECO:0000313" key="6">
    <source>
        <dbReference type="Proteomes" id="UP000004835"/>
    </source>
</evidence>
<name>F0EHW6_ENTCA</name>
<dbReference type="UniPathway" id="UPA00219"/>
<comment type="similarity">
    <text evidence="2">Belongs to the MurCDEF family. MurT subfamily.</text>
</comment>
<dbReference type="PANTHER" id="PTHR23135:SF7">
    <property type="entry name" value="LIPID II ISOGLUTAMINYL SYNTHASE (GLUTAMINE-HYDROLYZING) SUBUNIT MURT"/>
    <property type="match status" value="1"/>
</dbReference>
<comment type="catalytic activity">
    <reaction evidence="2">
        <text>beta-D-GlcNAc-(1-&gt;4)-Mur2Ac(oyl-L-Ala-gamma-D-Glu-L-Lys-D-Ala-D-Ala)-di-trans,octa-cis-undecaprenyl diphosphate + L-glutamine + ATP + H2O = beta-D-GlcNAc-(1-&gt;4)-Mur2Ac(oyl-L-Ala-D-isoglutaminyl-L-Lys-D-Ala-D-Ala)-di-trans,octa-cis-undecaprenyl diphosphate + L-glutamate + ADP + phosphate + H(+)</text>
        <dbReference type="Rhea" id="RHEA:57928"/>
        <dbReference type="ChEBI" id="CHEBI:15377"/>
        <dbReference type="ChEBI" id="CHEBI:15378"/>
        <dbReference type="ChEBI" id="CHEBI:29985"/>
        <dbReference type="ChEBI" id="CHEBI:30616"/>
        <dbReference type="ChEBI" id="CHEBI:43474"/>
        <dbReference type="ChEBI" id="CHEBI:58359"/>
        <dbReference type="ChEBI" id="CHEBI:60033"/>
        <dbReference type="ChEBI" id="CHEBI:62233"/>
        <dbReference type="ChEBI" id="CHEBI:456216"/>
        <dbReference type="EC" id="6.3.5.13"/>
    </reaction>
</comment>
<comment type="catalytic activity">
    <reaction evidence="2">
        <text>beta-D-GlcNAc-(1-&gt;4)-Mur2Ac(oyl-L-Ala-gamma-D-Glu-L-Lys-D-Ala-D-Ala)-di-trans,octa-cis-undecaprenyl diphosphate + ATP = beta-D-GlcNAc-(1-&gt;4)-Mur2Ac(oyl-L-Ala-gamma-D-O-P-Glu-L-Lys-D-Ala-D-Ala)-di-trans,octa-cis-undecaprenyl diphosphate + ADP</text>
        <dbReference type="Rhea" id="RHEA:59488"/>
        <dbReference type="ChEBI" id="CHEBI:30616"/>
        <dbReference type="ChEBI" id="CHEBI:60033"/>
        <dbReference type="ChEBI" id="CHEBI:143132"/>
        <dbReference type="ChEBI" id="CHEBI:456216"/>
    </reaction>
</comment>
<proteinExistence type="inferred from homology"/>
<keyword evidence="2" id="KW-0547">Nucleotide-binding</keyword>
<dbReference type="InterPro" id="IPR013564">
    <property type="entry name" value="MurT_C"/>
</dbReference>
<dbReference type="Pfam" id="PF08245">
    <property type="entry name" value="Mur_ligase_M"/>
    <property type="match status" value="1"/>
</dbReference>
<dbReference type="GO" id="GO:0071555">
    <property type="term" value="P:cell wall organization"/>
    <property type="evidence" value="ECO:0007669"/>
    <property type="project" value="UniProtKB-KW"/>
</dbReference>
<keyword evidence="2" id="KW-0862">Zinc</keyword>
<dbReference type="InterPro" id="IPR013221">
    <property type="entry name" value="Mur_ligase_cen"/>
</dbReference>
<feature type="domain" description="Lipid II isoglutaminyl synthase (glutamine-hydrolyzing) subunit MurT C-terminal" evidence="4">
    <location>
        <begin position="324"/>
        <end position="433"/>
    </location>
</feature>
<dbReference type="InterPro" id="IPR036565">
    <property type="entry name" value="Mur-like_cat_sf"/>
</dbReference>
<comment type="catalytic activity">
    <reaction evidence="2">
        <text>beta-D-GlcNAc-(1-&gt;4)-Mur2Ac(oyl-L-Ala-gamma-D-O-P-Glu-L-Lys-D-Ala-D-Ala)-di-trans,octa-cis-undecaprenyl diphosphate + NH4(+) = beta-D-GlcNAc-(1-&gt;4)-Mur2Ac(oyl-L-Ala-D-isoglutaminyl-L-Lys-D-Ala-D-Ala)-di-trans,octa-cis-undecaprenyl diphosphate + phosphate + H(+)</text>
        <dbReference type="Rhea" id="RHEA:57932"/>
        <dbReference type="ChEBI" id="CHEBI:15378"/>
        <dbReference type="ChEBI" id="CHEBI:28938"/>
        <dbReference type="ChEBI" id="CHEBI:43474"/>
        <dbReference type="ChEBI" id="CHEBI:62233"/>
        <dbReference type="ChEBI" id="CHEBI:143132"/>
    </reaction>
</comment>
<keyword evidence="2 5" id="KW-0436">Ligase</keyword>
<accession>F0EHW6</accession>
<dbReference type="GO" id="GO:0005524">
    <property type="term" value="F:ATP binding"/>
    <property type="evidence" value="ECO:0007669"/>
    <property type="project" value="UniProtKB-UniRule"/>
</dbReference>
<organism evidence="5 6">
    <name type="scientific">Enterococcus casseliflavus ATCC 12755</name>
    <dbReference type="NCBI Taxonomy" id="888066"/>
    <lineage>
        <taxon>Bacteria</taxon>
        <taxon>Bacillati</taxon>
        <taxon>Bacillota</taxon>
        <taxon>Bacilli</taxon>
        <taxon>Lactobacillales</taxon>
        <taxon>Enterococcaceae</taxon>
        <taxon>Enterococcus</taxon>
    </lineage>
</organism>
<dbReference type="GO" id="GO:0008270">
    <property type="term" value="F:zinc ion binding"/>
    <property type="evidence" value="ECO:0007669"/>
    <property type="project" value="UniProtKB-UniRule"/>
</dbReference>
<dbReference type="GO" id="GO:0009252">
    <property type="term" value="P:peptidoglycan biosynthetic process"/>
    <property type="evidence" value="ECO:0007669"/>
    <property type="project" value="UniProtKB-UniRule"/>
</dbReference>
<evidence type="ECO:0000256" key="2">
    <source>
        <dbReference type="HAMAP-Rule" id="MF_02214"/>
    </source>
</evidence>
<comment type="subunit">
    <text evidence="2">Forms a heterodimer with GatD.</text>
</comment>
<keyword evidence="2" id="KW-0479">Metal-binding</keyword>